<reference evidence="3" key="1">
    <citation type="submission" date="2016-10" db="EMBL/GenBank/DDBJ databases">
        <authorList>
            <person name="Varghese N."/>
            <person name="Submissions S."/>
        </authorList>
    </citation>
    <scope>NUCLEOTIDE SEQUENCE [LARGE SCALE GENOMIC DNA]</scope>
    <source>
        <strain evidence="3">DSM 8344</strain>
    </source>
</reference>
<gene>
    <name evidence="2" type="ORF">SAMN05443529_11676</name>
</gene>
<dbReference type="CDD" id="cd11586">
    <property type="entry name" value="VbhA_like"/>
    <property type="match status" value="1"/>
</dbReference>
<dbReference type="EMBL" id="FNCP01000016">
    <property type="protein sequence ID" value="SDH65855.1"/>
    <property type="molecule type" value="Genomic_DNA"/>
</dbReference>
<dbReference type="STRING" id="1121419.SAMN05443529_11676"/>
<evidence type="ECO:0000313" key="3">
    <source>
        <dbReference type="Proteomes" id="UP000198656"/>
    </source>
</evidence>
<dbReference type="Gene3D" id="1.10.8.1050">
    <property type="entry name" value="Antitoxin VbhA-like"/>
    <property type="match status" value="1"/>
</dbReference>
<evidence type="ECO:0000259" key="1">
    <source>
        <dbReference type="Pfam" id="PF18495"/>
    </source>
</evidence>
<accession>A0A1G8E7J1</accession>
<proteinExistence type="predicted"/>
<name>A0A1G8E7J1_9FIRM</name>
<dbReference type="InterPro" id="IPR041535">
    <property type="entry name" value="VbhA"/>
</dbReference>
<feature type="domain" description="Antitoxin VbhA" evidence="1">
    <location>
        <begin position="9"/>
        <end position="55"/>
    </location>
</feature>
<dbReference type="InterPro" id="IPR033788">
    <property type="entry name" value="VbhA-like"/>
</dbReference>
<dbReference type="AlphaFoldDB" id="A0A1G8E7J1"/>
<dbReference type="InterPro" id="IPR043038">
    <property type="entry name" value="VbhA_sf"/>
</dbReference>
<sequence>MSPELHARRLAAVKLANAVNKIEGVPVSIQAKKLSAQWVRGEISGAEMKAMLIAKHKQS</sequence>
<dbReference type="RefSeq" id="WP_092334270.1">
    <property type="nucleotide sequence ID" value="NZ_FNCP01000016.1"/>
</dbReference>
<protein>
    <recommendedName>
        <fullName evidence="1">Antitoxin VbhA domain-containing protein</fullName>
    </recommendedName>
</protein>
<dbReference type="Pfam" id="PF18495">
    <property type="entry name" value="VbhA"/>
    <property type="match status" value="1"/>
</dbReference>
<dbReference type="OrthoDB" id="1799330at2"/>
<organism evidence="2 3">
    <name type="scientific">Desulfosporosinus hippei DSM 8344</name>
    <dbReference type="NCBI Taxonomy" id="1121419"/>
    <lineage>
        <taxon>Bacteria</taxon>
        <taxon>Bacillati</taxon>
        <taxon>Bacillota</taxon>
        <taxon>Clostridia</taxon>
        <taxon>Eubacteriales</taxon>
        <taxon>Desulfitobacteriaceae</taxon>
        <taxon>Desulfosporosinus</taxon>
    </lineage>
</organism>
<keyword evidence="3" id="KW-1185">Reference proteome</keyword>
<dbReference type="Proteomes" id="UP000198656">
    <property type="component" value="Unassembled WGS sequence"/>
</dbReference>
<evidence type="ECO:0000313" key="2">
    <source>
        <dbReference type="EMBL" id="SDH65855.1"/>
    </source>
</evidence>